<reference evidence="6 9" key="1">
    <citation type="submission" date="2018-09" db="EMBL/GenBank/DDBJ databases">
        <title>Roseomonas sp. nov., isolated from feces of Tibetan antelopes in the Qinghai-Tibet plateau, China.</title>
        <authorList>
            <person name="Tian Z."/>
        </authorList>
    </citation>
    <scope>NUCLEOTIDE SEQUENCE [LARGE SCALE GENOMIC DNA]</scope>
    <source>
        <strain evidence="7 8">Z23</strain>
        <strain evidence="6 9">Z24</strain>
    </source>
</reference>
<dbReference type="SUPFAM" id="SSF51735">
    <property type="entry name" value="NAD(P)-binding Rossmann-fold domains"/>
    <property type="match status" value="1"/>
</dbReference>
<sequence length="332" mass="35424">MPFLYGIDAREALLNRSCARRTRQTHATRSREETGMDVGFIGLGRMGRPMASNLCRKGFRLVVNDINPEAVAELELLQARAAATVAEVASAGQVIVTMLPNSAIVDQVVGGAEGVLANAKPGSIVLDMSTIDPETTDRLARQAKERGIGFVDAPVGRLASHADRGESLFMVGGEPEHFEVVRPLLEAMGSTIHHCGPVGSGTRTKLVNNFLAVASCQMNAEALALSQRFGLQLETTLDVLYGTTAVNGQLKIAWPTKVLKDDIEPGFTIDLAHKDLTLIVDAANMAKVPMPMAAAAREAFSTARSRGFGGKDFSAMVDALCDLAGIEKPRLR</sequence>
<dbReference type="Gene3D" id="3.40.50.720">
    <property type="entry name" value="NAD(P)-binding Rossmann-like Domain"/>
    <property type="match status" value="1"/>
</dbReference>
<feature type="domain" description="6-phosphogluconate dehydrogenase NADP-binding" evidence="4">
    <location>
        <begin position="37"/>
        <end position="196"/>
    </location>
</feature>
<dbReference type="GO" id="GO:0051287">
    <property type="term" value="F:NAD binding"/>
    <property type="evidence" value="ECO:0007669"/>
    <property type="project" value="InterPro"/>
</dbReference>
<dbReference type="Gene3D" id="1.10.1040.10">
    <property type="entry name" value="N-(1-d-carboxylethyl)-l-norvaline Dehydrogenase, domain 2"/>
    <property type="match status" value="1"/>
</dbReference>
<dbReference type="InterPro" id="IPR015815">
    <property type="entry name" value="HIBADH-related"/>
</dbReference>
<keyword evidence="8" id="KW-1185">Reference proteome</keyword>
<dbReference type="GO" id="GO:0016616">
    <property type="term" value="F:oxidoreductase activity, acting on the CH-OH group of donors, NAD or NADP as acceptor"/>
    <property type="evidence" value="ECO:0007669"/>
    <property type="project" value="TreeGrafter"/>
</dbReference>
<feature type="active site" evidence="3">
    <location>
        <position position="205"/>
    </location>
</feature>
<dbReference type="OrthoDB" id="7340804at2"/>
<name>A0A3A9JN98_9PROT</name>
<dbReference type="InterPro" id="IPR002204">
    <property type="entry name" value="3-OH-isobutyrate_DH-rel_CS"/>
</dbReference>
<dbReference type="InterPro" id="IPR006115">
    <property type="entry name" value="6PGDH_NADP-bd"/>
</dbReference>
<dbReference type="InterPro" id="IPR029154">
    <property type="entry name" value="HIBADH-like_NADP-bd"/>
</dbReference>
<comment type="caution">
    <text evidence="6">The sequence shown here is derived from an EMBL/GenBank/DDBJ whole genome shotgun (WGS) entry which is preliminary data.</text>
</comment>
<accession>A0A3A9JN98</accession>
<evidence type="ECO:0000256" key="3">
    <source>
        <dbReference type="PIRSR" id="PIRSR000103-1"/>
    </source>
</evidence>
<dbReference type="PANTHER" id="PTHR22981">
    <property type="entry name" value="3-HYDROXYISOBUTYRATE DEHYDROGENASE-RELATED"/>
    <property type="match status" value="1"/>
</dbReference>
<dbReference type="InterPro" id="IPR036291">
    <property type="entry name" value="NAD(P)-bd_dom_sf"/>
</dbReference>
<protein>
    <submittedName>
        <fullName evidence="6">NAD(P)-dependent oxidoreductase</fullName>
    </submittedName>
</protein>
<evidence type="ECO:0000313" key="9">
    <source>
        <dbReference type="Proteomes" id="UP000278036"/>
    </source>
</evidence>
<dbReference type="RefSeq" id="WP_120636311.1">
    <property type="nucleotide sequence ID" value="NZ_RAQU01000001.1"/>
</dbReference>
<dbReference type="EMBL" id="RAQU01000001">
    <property type="protein sequence ID" value="RKK06233.1"/>
    <property type="molecule type" value="Genomic_DNA"/>
</dbReference>
<dbReference type="EMBL" id="RFLX01000016">
    <property type="protein sequence ID" value="RMI19733.1"/>
    <property type="molecule type" value="Genomic_DNA"/>
</dbReference>
<dbReference type="FunCoup" id="A0A3A9JN98">
    <property type="interactions" value="175"/>
</dbReference>
<evidence type="ECO:0000313" key="8">
    <source>
        <dbReference type="Proteomes" id="UP000274097"/>
    </source>
</evidence>
<evidence type="ECO:0000259" key="5">
    <source>
        <dbReference type="Pfam" id="PF14833"/>
    </source>
</evidence>
<dbReference type="PROSITE" id="PS00895">
    <property type="entry name" value="3_HYDROXYISOBUT_DH"/>
    <property type="match status" value="1"/>
</dbReference>
<dbReference type="PANTHER" id="PTHR22981:SF7">
    <property type="entry name" value="3-HYDROXYISOBUTYRATE DEHYDROGENASE, MITOCHONDRIAL"/>
    <property type="match status" value="1"/>
</dbReference>
<organism evidence="6 9">
    <name type="scientific">Teichococcus wenyumeiae</name>
    <dbReference type="NCBI Taxonomy" id="2478470"/>
    <lineage>
        <taxon>Bacteria</taxon>
        <taxon>Pseudomonadati</taxon>
        <taxon>Pseudomonadota</taxon>
        <taxon>Alphaproteobacteria</taxon>
        <taxon>Acetobacterales</taxon>
        <taxon>Roseomonadaceae</taxon>
        <taxon>Roseomonas</taxon>
    </lineage>
</organism>
<dbReference type="Proteomes" id="UP000274097">
    <property type="component" value="Unassembled WGS sequence"/>
</dbReference>
<evidence type="ECO:0000259" key="4">
    <source>
        <dbReference type="Pfam" id="PF03446"/>
    </source>
</evidence>
<proteinExistence type="predicted"/>
<dbReference type="GO" id="GO:0016054">
    <property type="term" value="P:organic acid catabolic process"/>
    <property type="evidence" value="ECO:0007669"/>
    <property type="project" value="UniProtKB-ARBA"/>
</dbReference>
<gene>
    <name evidence="6" type="ORF">D6Z83_00205</name>
    <name evidence="7" type="ORF">EBE87_18975</name>
</gene>
<evidence type="ECO:0000313" key="7">
    <source>
        <dbReference type="EMBL" id="RMI19733.1"/>
    </source>
</evidence>
<dbReference type="AlphaFoldDB" id="A0A3A9JN98"/>
<dbReference type="GO" id="GO:0050661">
    <property type="term" value="F:NADP binding"/>
    <property type="evidence" value="ECO:0007669"/>
    <property type="project" value="InterPro"/>
</dbReference>
<evidence type="ECO:0000256" key="1">
    <source>
        <dbReference type="ARBA" id="ARBA00023002"/>
    </source>
</evidence>
<evidence type="ECO:0000256" key="2">
    <source>
        <dbReference type="ARBA" id="ARBA00023027"/>
    </source>
</evidence>
<keyword evidence="2" id="KW-0520">NAD</keyword>
<dbReference type="Pfam" id="PF03446">
    <property type="entry name" value="NAD_binding_2"/>
    <property type="match status" value="1"/>
</dbReference>
<dbReference type="Pfam" id="PF14833">
    <property type="entry name" value="NAD_binding_11"/>
    <property type="match status" value="1"/>
</dbReference>
<dbReference type="InParanoid" id="A0A3A9JN98"/>
<dbReference type="PIRSF" id="PIRSF000103">
    <property type="entry name" value="HIBADH"/>
    <property type="match status" value="1"/>
</dbReference>
<dbReference type="SUPFAM" id="SSF48179">
    <property type="entry name" value="6-phosphogluconate dehydrogenase C-terminal domain-like"/>
    <property type="match status" value="1"/>
</dbReference>
<dbReference type="InterPro" id="IPR013328">
    <property type="entry name" value="6PGD_dom2"/>
</dbReference>
<evidence type="ECO:0000313" key="6">
    <source>
        <dbReference type="EMBL" id="RKK06233.1"/>
    </source>
</evidence>
<dbReference type="Proteomes" id="UP000278036">
    <property type="component" value="Unassembled WGS sequence"/>
</dbReference>
<feature type="domain" description="3-hydroxyisobutyrate dehydrogenase-like NAD-binding" evidence="5">
    <location>
        <begin position="199"/>
        <end position="319"/>
    </location>
</feature>
<keyword evidence="1" id="KW-0560">Oxidoreductase</keyword>
<dbReference type="InterPro" id="IPR008927">
    <property type="entry name" value="6-PGluconate_DH-like_C_sf"/>
</dbReference>